<keyword evidence="2" id="KW-0812">Transmembrane</keyword>
<keyword evidence="3" id="KW-1185">Reference proteome</keyword>
<dbReference type="Pfam" id="PF10670">
    <property type="entry name" value="DUF4198"/>
    <property type="match status" value="1"/>
</dbReference>
<evidence type="ECO:0000313" key="3">
    <source>
        <dbReference type="Proteomes" id="UP000319908"/>
    </source>
</evidence>
<feature type="chain" id="PRO_5023130982" evidence="1">
    <location>
        <begin position="32"/>
        <end position="278"/>
    </location>
</feature>
<proteinExistence type="predicted"/>
<dbReference type="Proteomes" id="UP000319908">
    <property type="component" value="Unassembled WGS sequence"/>
</dbReference>
<evidence type="ECO:0000256" key="1">
    <source>
        <dbReference type="SAM" id="SignalP"/>
    </source>
</evidence>
<dbReference type="InterPro" id="IPR019613">
    <property type="entry name" value="DUF4198"/>
</dbReference>
<name>A0A5C6C7F7_9BACT</name>
<dbReference type="AlphaFoldDB" id="A0A5C6C7F7"/>
<protein>
    <submittedName>
        <fullName evidence="2">Nickel uptake substrate-specific transmembrane region</fullName>
    </submittedName>
</protein>
<comment type="caution">
    <text evidence="2">The sequence shown here is derived from an EMBL/GenBank/DDBJ whole genome shotgun (WGS) entry which is preliminary data.</text>
</comment>
<dbReference type="EMBL" id="SJPU01000001">
    <property type="protein sequence ID" value="TWU19957.1"/>
    <property type="molecule type" value="Genomic_DNA"/>
</dbReference>
<gene>
    <name evidence="2" type="ORF">Poly21_21360</name>
</gene>
<accession>A0A5C6C7F7</accession>
<keyword evidence="2" id="KW-0472">Membrane</keyword>
<keyword evidence="1" id="KW-0732">Signal</keyword>
<evidence type="ECO:0000313" key="2">
    <source>
        <dbReference type="EMBL" id="TWU19957.1"/>
    </source>
</evidence>
<organism evidence="2 3">
    <name type="scientific">Allorhodopirellula heiligendammensis</name>
    <dbReference type="NCBI Taxonomy" id="2714739"/>
    <lineage>
        <taxon>Bacteria</taxon>
        <taxon>Pseudomonadati</taxon>
        <taxon>Planctomycetota</taxon>
        <taxon>Planctomycetia</taxon>
        <taxon>Pirellulales</taxon>
        <taxon>Pirellulaceae</taxon>
        <taxon>Allorhodopirellula</taxon>
    </lineage>
</organism>
<reference evidence="2 3" key="1">
    <citation type="journal article" date="2020" name="Antonie Van Leeuwenhoek">
        <title>Rhodopirellula heiligendammensis sp. nov., Rhodopirellula pilleata sp. nov., and Rhodopirellula solitaria sp. nov. isolated from natural or artificial marine surfaces in Northern Germany and California, USA, and emended description of the genus Rhodopirellula.</title>
        <authorList>
            <person name="Kallscheuer N."/>
            <person name="Wiegand S."/>
            <person name="Jogler M."/>
            <person name="Boedeker C."/>
            <person name="Peeters S.H."/>
            <person name="Rast P."/>
            <person name="Heuer A."/>
            <person name="Jetten M.S.M."/>
            <person name="Rohde M."/>
            <person name="Jogler C."/>
        </authorList>
    </citation>
    <scope>NUCLEOTIDE SEQUENCE [LARGE SCALE GENOMIC DNA]</scope>
    <source>
        <strain evidence="2 3">Poly21</strain>
    </source>
</reference>
<sequence length="278" mass="31250">MLPLKERRLMIRYALLMSLTVALQSSQFAIAHDVWLQTNSPVVRTGEIAHVDLRLGNHGNHHRDFKLAGRIDLDWVTVEHVTPDGARTDIKDTMFTTASAEKEGYWTTPLVATQPGMNCVVEKLDRVMQHGTSVRGIRTAKTYFLVADSLDQPDLDNHIHESPLGLPFELVLQTCPLSEVVVGQPITVQALHRGTPISDVVVSFIPEGTELKGEFDSEYEFRTNDEGLATFVPQTANQYLVVAHHTAEDEKSDEYEFTSYASTITLHVPRQRTYVQVR</sequence>
<feature type="signal peptide" evidence="1">
    <location>
        <begin position="1"/>
        <end position="31"/>
    </location>
</feature>